<dbReference type="InterPro" id="IPR036858">
    <property type="entry name" value="Cyclin-dep_kinase_reg-sub_sf"/>
</dbReference>
<keyword evidence="3 4" id="KW-0131">Cell cycle</keyword>
<evidence type="ECO:0000256" key="5">
    <source>
        <dbReference type="SAM" id="SignalP"/>
    </source>
</evidence>
<dbReference type="EMBL" id="JACEFO010001696">
    <property type="protein sequence ID" value="KAF8720345.1"/>
    <property type="molecule type" value="Genomic_DNA"/>
</dbReference>
<keyword evidence="2 4" id="KW-0132">Cell division</keyword>
<dbReference type="AlphaFoldDB" id="A0A835CBB0"/>
<organism evidence="6 7">
    <name type="scientific">Digitaria exilis</name>
    <dbReference type="NCBI Taxonomy" id="1010633"/>
    <lineage>
        <taxon>Eukaryota</taxon>
        <taxon>Viridiplantae</taxon>
        <taxon>Streptophyta</taxon>
        <taxon>Embryophyta</taxon>
        <taxon>Tracheophyta</taxon>
        <taxon>Spermatophyta</taxon>
        <taxon>Magnoliopsida</taxon>
        <taxon>Liliopsida</taxon>
        <taxon>Poales</taxon>
        <taxon>Poaceae</taxon>
        <taxon>PACMAD clade</taxon>
        <taxon>Panicoideae</taxon>
        <taxon>Panicodae</taxon>
        <taxon>Paniceae</taxon>
        <taxon>Anthephorinae</taxon>
        <taxon>Digitaria</taxon>
    </lineage>
</organism>
<dbReference type="Gene3D" id="3.30.170.10">
    <property type="entry name" value="Cyclin-dependent kinase, regulatory subunit"/>
    <property type="match status" value="2"/>
</dbReference>
<accession>A0A835CBB0</accession>
<comment type="caution">
    <text evidence="6">The sequence shown here is derived from an EMBL/GenBank/DDBJ whole genome shotgun (WGS) entry which is preliminary data.</text>
</comment>
<reference evidence="6" key="1">
    <citation type="submission" date="2020-07" db="EMBL/GenBank/DDBJ databases">
        <title>Genome sequence and genetic diversity analysis of an under-domesticated orphan crop, white fonio (Digitaria exilis).</title>
        <authorList>
            <person name="Bennetzen J.L."/>
            <person name="Chen S."/>
            <person name="Ma X."/>
            <person name="Wang X."/>
            <person name="Yssel A.E.J."/>
            <person name="Chaluvadi S.R."/>
            <person name="Johnson M."/>
            <person name="Gangashetty P."/>
            <person name="Hamidou F."/>
            <person name="Sanogo M.D."/>
            <person name="Zwaenepoel A."/>
            <person name="Wallace J."/>
            <person name="Van De Peer Y."/>
            <person name="Van Deynze A."/>
        </authorList>
    </citation>
    <scope>NUCLEOTIDE SEQUENCE</scope>
    <source>
        <tissue evidence="6">Leaves</tissue>
    </source>
</reference>
<dbReference type="GO" id="GO:0051301">
    <property type="term" value="P:cell division"/>
    <property type="evidence" value="ECO:0007669"/>
    <property type="project" value="UniProtKB-UniRule"/>
</dbReference>
<dbReference type="Pfam" id="PF01111">
    <property type="entry name" value="CKS"/>
    <property type="match status" value="2"/>
</dbReference>
<dbReference type="PRINTS" id="PR00296">
    <property type="entry name" value="CYCLINKINASE"/>
</dbReference>
<evidence type="ECO:0000256" key="1">
    <source>
        <dbReference type="ARBA" id="ARBA00007782"/>
    </source>
</evidence>
<sequence length="333" mass="36591">MAAIAIFAVLVMSSQGHPKKPLCSDCPELCRANCSAQLSAALPAECVSSCDQTPPPQCAVCKSQLLQECQDCCGNATRTGACCTGGCVGDGCGDTCGCDCSSYAGNACMYACKTRSNPEEYCSNCVSNFMANPPRVAAHESGPWAIRNDYLPYPAAGPSRTSISAPTVAPLRILLNTLLPFPSVSIVTLRSHLPSFRRFRTNRIRSEIQYSEKYFDDTYEYRHVVLPPEVAKLLPKNRLLSEVNAKNFNCIHVDRILAPLCCLSDAGVLWGDFLFVSLFLQNEWRAMGVQQSRGWVHYAIHRPEPHIMLFRRPLNYQQQQEAAAVAAAQMLPK</sequence>
<dbReference type="PROSITE" id="PS00944">
    <property type="entry name" value="CKS_1"/>
    <property type="match status" value="1"/>
</dbReference>
<proteinExistence type="inferred from homology"/>
<dbReference type="SMART" id="SM01084">
    <property type="entry name" value="CKS"/>
    <property type="match status" value="1"/>
</dbReference>
<protein>
    <recommendedName>
        <fullName evidence="4">Cyclin-dependent kinases regulatory subunit</fullName>
    </recommendedName>
</protein>
<dbReference type="SUPFAM" id="SSF55637">
    <property type="entry name" value="Cell cycle regulatory proteins"/>
    <property type="match status" value="2"/>
</dbReference>
<dbReference type="OrthoDB" id="440676at2759"/>
<evidence type="ECO:0000256" key="4">
    <source>
        <dbReference type="RuleBase" id="RU311113"/>
    </source>
</evidence>
<dbReference type="PANTHER" id="PTHR23415">
    <property type="entry name" value="CYCLIN-DEPENDENT KINASES REGULATORY SUBUNIT/60S RIBOSOME SUBUNIT BIOGENESIS PROTEIN NIP7"/>
    <property type="match status" value="1"/>
</dbReference>
<name>A0A835CBB0_9POAL</name>
<feature type="chain" id="PRO_5032997316" description="Cyclin-dependent kinases regulatory subunit" evidence="5">
    <location>
        <begin position="17"/>
        <end position="333"/>
    </location>
</feature>
<dbReference type="Proteomes" id="UP000636709">
    <property type="component" value="Unassembled WGS sequence"/>
</dbReference>
<dbReference type="InterPro" id="IPR000789">
    <property type="entry name" value="Cyclin-dep_kinase_reg-sub"/>
</dbReference>
<keyword evidence="5" id="KW-0732">Signal</keyword>
<evidence type="ECO:0000256" key="3">
    <source>
        <dbReference type="ARBA" id="ARBA00023306"/>
    </source>
</evidence>
<comment type="function">
    <text evidence="4">Binds to the catalytic subunit of the cyclin dependent kinases and is essential for their biological function.</text>
</comment>
<evidence type="ECO:0000313" key="7">
    <source>
        <dbReference type="Proteomes" id="UP000636709"/>
    </source>
</evidence>
<dbReference type="GO" id="GO:0016538">
    <property type="term" value="F:cyclin-dependent protein serine/threonine kinase regulator activity"/>
    <property type="evidence" value="ECO:0007669"/>
    <property type="project" value="InterPro"/>
</dbReference>
<gene>
    <name evidence="6" type="ORF">HU200_023843</name>
</gene>
<feature type="signal peptide" evidence="5">
    <location>
        <begin position="1"/>
        <end position="16"/>
    </location>
</feature>
<comment type="similarity">
    <text evidence="1 4">Belongs to the CKS family.</text>
</comment>
<evidence type="ECO:0000313" key="6">
    <source>
        <dbReference type="EMBL" id="KAF8720345.1"/>
    </source>
</evidence>
<evidence type="ECO:0000256" key="2">
    <source>
        <dbReference type="ARBA" id="ARBA00022618"/>
    </source>
</evidence>
<keyword evidence="7" id="KW-1185">Reference proteome</keyword>